<evidence type="ECO:0000313" key="1">
    <source>
        <dbReference type="EMBL" id="PCS20806.1"/>
    </source>
</evidence>
<dbReference type="Proteomes" id="UP000218711">
    <property type="component" value="Unassembled WGS sequence"/>
</dbReference>
<sequence>MNEKKIRTRIENLGFEALSVCPPLTELSGSYLNNLTKLPNGESAKILNDNKTYLAAQIEPESEIKCWGIAADDEQIAIFSYGNHGSDCELLAWVKI</sequence>
<accession>A0A2A5SY35</accession>
<reference evidence="1 2" key="1">
    <citation type="submission" date="2014-12" db="EMBL/GenBank/DDBJ databases">
        <title>Draft genome sequences of 10 type strains of Lactococcus.</title>
        <authorList>
            <person name="Sun Z."/>
            <person name="Zhong Z."/>
            <person name="Liu W."/>
            <person name="Zhang W."/>
            <person name="Zhang H."/>
        </authorList>
    </citation>
    <scope>NUCLEOTIDE SEQUENCE [LARGE SCALE GENOMIC DNA]</scope>
    <source>
        <strain evidence="1 2">DSM 21502</strain>
    </source>
</reference>
<organism evidence="1 2">
    <name type="scientific">Lactococcus cremoris subsp. tructae</name>
    <dbReference type="NCBI Taxonomy" id="542833"/>
    <lineage>
        <taxon>Bacteria</taxon>
        <taxon>Bacillati</taxon>
        <taxon>Bacillota</taxon>
        <taxon>Bacilli</taxon>
        <taxon>Lactobacillales</taxon>
        <taxon>Streptococcaceae</taxon>
        <taxon>Lactococcus</taxon>
    </lineage>
</organism>
<proteinExistence type="predicted"/>
<dbReference type="EMBL" id="JXKC01000001">
    <property type="protein sequence ID" value="PCS20806.1"/>
    <property type="molecule type" value="Genomic_DNA"/>
</dbReference>
<dbReference type="RefSeq" id="WP_096815819.1">
    <property type="nucleotide sequence ID" value="NZ_JXKC01000001.1"/>
</dbReference>
<evidence type="ECO:0000313" key="2">
    <source>
        <dbReference type="Proteomes" id="UP000218711"/>
    </source>
</evidence>
<comment type="caution">
    <text evidence="1">The sequence shown here is derived from an EMBL/GenBank/DDBJ whole genome shotgun (WGS) entry which is preliminary data.</text>
</comment>
<dbReference type="AlphaFoldDB" id="A0A2A5SY35"/>
<gene>
    <name evidence="1" type="ORF">RU92_GL000454</name>
</gene>
<protein>
    <submittedName>
        <fullName evidence="1">Uncharacterized protein</fullName>
    </submittedName>
</protein>
<name>A0A2A5SY35_LACLC</name>